<gene>
    <name evidence="2" type="ORF">Prum_083540</name>
</gene>
<comment type="similarity">
    <text evidence="1">Belongs to the glycosyltransferase 2 family.</text>
</comment>
<protein>
    <recommendedName>
        <fullName evidence="4">Glycosyltransferase 2-like domain-containing protein</fullName>
    </recommendedName>
</protein>
<proteinExistence type="inferred from homology"/>
<dbReference type="Proteomes" id="UP000482960">
    <property type="component" value="Unassembled WGS sequence"/>
</dbReference>
<dbReference type="AlphaFoldDB" id="A0A6V8LBZ2"/>
<dbReference type="PANTHER" id="PTHR48090:SF7">
    <property type="entry name" value="RFBJ PROTEIN"/>
    <property type="match status" value="1"/>
</dbReference>
<sequence>MIAGEAEVVYGTRTFGSHSSFSFWYVMGNRLVTTFANVVFNCYISDLETCFKLMPLALYRRLDIRSAGFGMEAEATGKLLRLGHRPYEISISYRARGREQGKKITAWDGVEALWIIARTRVAIRGKYRAGAA</sequence>
<dbReference type="PANTHER" id="PTHR48090">
    <property type="entry name" value="UNDECAPRENYL-PHOSPHATE 4-DEOXY-4-FORMAMIDO-L-ARABINOSE TRANSFERASE-RELATED"/>
    <property type="match status" value="1"/>
</dbReference>
<organism evidence="2 3">
    <name type="scientific">Phytohabitans rumicis</name>
    <dbReference type="NCBI Taxonomy" id="1076125"/>
    <lineage>
        <taxon>Bacteria</taxon>
        <taxon>Bacillati</taxon>
        <taxon>Actinomycetota</taxon>
        <taxon>Actinomycetes</taxon>
        <taxon>Micromonosporales</taxon>
        <taxon>Micromonosporaceae</taxon>
    </lineage>
</organism>
<dbReference type="InterPro" id="IPR050256">
    <property type="entry name" value="Glycosyltransferase_2"/>
</dbReference>
<evidence type="ECO:0000256" key="1">
    <source>
        <dbReference type="ARBA" id="ARBA00006739"/>
    </source>
</evidence>
<dbReference type="EMBL" id="BLPG01000001">
    <property type="protein sequence ID" value="GFJ94712.1"/>
    <property type="molecule type" value="Genomic_DNA"/>
</dbReference>
<keyword evidence="3" id="KW-1185">Reference proteome</keyword>
<accession>A0A6V8LBZ2</accession>
<reference evidence="2 3" key="2">
    <citation type="submission" date="2020-03" db="EMBL/GenBank/DDBJ databases">
        <authorList>
            <person name="Ichikawa N."/>
            <person name="Kimura A."/>
            <person name="Kitahashi Y."/>
            <person name="Uohara A."/>
        </authorList>
    </citation>
    <scope>NUCLEOTIDE SEQUENCE [LARGE SCALE GENOMIC DNA]</scope>
    <source>
        <strain evidence="2 3">NBRC 108638</strain>
    </source>
</reference>
<evidence type="ECO:0008006" key="4">
    <source>
        <dbReference type="Google" id="ProtNLM"/>
    </source>
</evidence>
<evidence type="ECO:0000313" key="2">
    <source>
        <dbReference type="EMBL" id="GFJ94712.1"/>
    </source>
</evidence>
<evidence type="ECO:0000313" key="3">
    <source>
        <dbReference type="Proteomes" id="UP000482960"/>
    </source>
</evidence>
<reference evidence="2 3" key="1">
    <citation type="submission" date="2020-03" db="EMBL/GenBank/DDBJ databases">
        <title>Whole genome shotgun sequence of Phytohabitans rumicis NBRC 108638.</title>
        <authorList>
            <person name="Komaki H."/>
            <person name="Tamura T."/>
        </authorList>
    </citation>
    <scope>NUCLEOTIDE SEQUENCE [LARGE SCALE GENOMIC DNA]</scope>
    <source>
        <strain evidence="2 3">NBRC 108638</strain>
    </source>
</reference>
<name>A0A6V8LBZ2_9ACTN</name>
<comment type="caution">
    <text evidence="2">The sequence shown here is derived from an EMBL/GenBank/DDBJ whole genome shotgun (WGS) entry which is preliminary data.</text>
</comment>